<dbReference type="AlphaFoldDB" id="A0A6A1W4K5"/>
<keyword evidence="3" id="KW-1185">Reference proteome</keyword>
<sequence>MAKFNLGCVTNGKLGAANYEYIASIMKVDVPCLDGQKIKTKIENLRNEYRAFNNLRNRTGFGWDPTTQTVIADVPQWTEVLRRPSPVPSASGLRKKQSQDWKTTVDPWEEASQNYLWAKADRITSSYIYRTSLLDECIDGV</sequence>
<organism evidence="2 3">
    <name type="scientific">Morella rubra</name>
    <name type="common">Chinese bayberry</name>
    <dbReference type="NCBI Taxonomy" id="262757"/>
    <lineage>
        <taxon>Eukaryota</taxon>
        <taxon>Viridiplantae</taxon>
        <taxon>Streptophyta</taxon>
        <taxon>Embryophyta</taxon>
        <taxon>Tracheophyta</taxon>
        <taxon>Spermatophyta</taxon>
        <taxon>Magnoliopsida</taxon>
        <taxon>eudicotyledons</taxon>
        <taxon>Gunneridae</taxon>
        <taxon>Pentapetalae</taxon>
        <taxon>rosids</taxon>
        <taxon>fabids</taxon>
        <taxon>Fagales</taxon>
        <taxon>Myricaceae</taxon>
        <taxon>Morella</taxon>
    </lineage>
</organism>
<name>A0A6A1W4K5_9ROSI</name>
<evidence type="ECO:0000313" key="2">
    <source>
        <dbReference type="EMBL" id="KAB1220141.1"/>
    </source>
</evidence>
<feature type="domain" description="Myb/SANT-like" evidence="1">
    <location>
        <begin position="34"/>
        <end position="79"/>
    </location>
</feature>
<evidence type="ECO:0000313" key="3">
    <source>
        <dbReference type="Proteomes" id="UP000516437"/>
    </source>
</evidence>
<dbReference type="InterPro" id="IPR024752">
    <property type="entry name" value="Myb/SANT-like_dom"/>
</dbReference>
<proteinExistence type="predicted"/>
<protein>
    <recommendedName>
        <fullName evidence="1">Myb/SANT-like domain-containing protein</fullName>
    </recommendedName>
</protein>
<dbReference type="Proteomes" id="UP000516437">
    <property type="component" value="Chromosome 3"/>
</dbReference>
<gene>
    <name evidence="2" type="ORF">CJ030_MR3G006631</name>
</gene>
<evidence type="ECO:0000259" key="1">
    <source>
        <dbReference type="Pfam" id="PF12776"/>
    </source>
</evidence>
<dbReference type="Pfam" id="PF12776">
    <property type="entry name" value="Myb_DNA-bind_3"/>
    <property type="match status" value="1"/>
</dbReference>
<comment type="caution">
    <text evidence="2">The sequence shown here is derived from an EMBL/GenBank/DDBJ whole genome shotgun (WGS) entry which is preliminary data.</text>
</comment>
<dbReference type="OrthoDB" id="686198at2759"/>
<dbReference type="EMBL" id="RXIC02000021">
    <property type="protein sequence ID" value="KAB1220141.1"/>
    <property type="molecule type" value="Genomic_DNA"/>
</dbReference>
<reference evidence="2 3" key="1">
    <citation type="journal article" date="2019" name="Plant Biotechnol. J.">
        <title>The red bayberry genome and genetic basis of sex determination.</title>
        <authorList>
            <person name="Jia H.M."/>
            <person name="Jia H.J."/>
            <person name="Cai Q.L."/>
            <person name="Wang Y."/>
            <person name="Zhao H.B."/>
            <person name="Yang W.F."/>
            <person name="Wang G.Y."/>
            <person name="Li Y.H."/>
            <person name="Zhan D.L."/>
            <person name="Shen Y.T."/>
            <person name="Niu Q.F."/>
            <person name="Chang L."/>
            <person name="Qiu J."/>
            <person name="Zhao L."/>
            <person name="Xie H.B."/>
            <person name="Fu W.Y."/>
            <person name="Jin J."/>
            <person name="Li X.W."/>
            <person name="Jiao Y."/>
            <person name="Zhou C.C."/>
            <person name="Tu T."/>
            <person name="Chai C.Y."/>
            <person name="Gao J.L."/>
            <person name="Fan L.J."/>
            <person name="van de Weg E."/>
            <person name="Wang J.Y."/>
            <person name="Gao Z.S."/>
        </authorList>
    </citation>
    <scope>NUCLEOTIDE SEQUENCE [LARGE SCALE GENOMIC DNA]</scope>
    <source>
        <tissue evidence="2">Leaves</tissue>
    </source>
</reference>
<accession>A0A6A1W4K5</accession>